<sequence length="361" mass="38545">MDTVDSADDRWHREGPCRLLGASSSWSRVNQPRACDMCRKKHGHTCKIGEESYEGTAGAQVIVFVPVLPPPRPPCSTPTEGESGATVFVLDVDAVAERYKVSGTRPAPLVWKSVDELSPSTTTTTSAPIPIRASRSKRPLKTASSDDSSSESPSSSLGGARPLSLPTPPKPSPRSLEHRARAKTPAPRMRKDGEALSEDGLLLAVFKSGSKSASPLGPSALRKSREWFSGRESTTPQKPLQPFAGRFASSSVRDDPPPSQPSALHLTRPRPIATPTPTPSITLTPPTFPSPSHSHLSQSAPAPSSTLARLLNPTTPPSIPSPPAFHPHYLTPPPPAFASYMSQPRQLSWSAGAASDWFDED</sequence>
<dbReference type="EMBL" id="MCGR01000001">
    <property type="protein sequence ID" value="ORY92620.1"/>
    <property type="molecule type" value="Genomic_DNA"/>
</dbReference>
<feature type="compositionally biased region" description="Pro residues" evidence="1">
    <location>
        <begin position="314"/>
        <end position="336"/>
    </location>
</feature>
<dbReference type="STRING" id="106004.A0A1Y2G521"/>
<feature type="compositionally biased region" description="Low complexity" evidence="1">
    <location>
        <begin position="279"/>
        <end position="297"/>
    </location>
</feature>
<comment type="caution">
    <text evidence="2">The sequence shown here is derived from an EMBL/GenBank/DDBJ whole genome shotgun (WGS) entry which is preliminary data.</text>
</comment>
<evidence type="ECO:0000313" key="2">
    <source>
        <dbReference type="EMBL" id="ORY92620.1"/>
    </source>
</evidence>
<feature type="compositionally biased region" description="Polar residues" evidence="1">
    <location>
        <begin position="298"/>
        <end position="307"/>
    </location>
</feature>
<accession>A0A1Y2G521</accession>
<feature type="compositionally biased region" description="Low complexity" evidence="1">
    <location>
        <begin position="118"/>
        <end position="131"/>
    </location>
</feature>
<dbReference type="AlphaFoldDB" id="A0A1Y2G521"/>
<reference evidence="2 3" key="1">
    <citation type="submission" date="2016-07" db="EMBL/GenBank/DDBJ databases">
        <title>Pervasive Adenine N6-methylation of Active Genes in Fungi.</title>
        <authorList>
            <consortium name="DOE Joint Genome Institute"/>
            <person name="Mondo S.J."/>
            <person name="Dannebaum R.O."/>
            <person name="Kuo R.C."/>
            <person name="Labutti K."/>
            <person name="Haridas S."/>
            <person name="Kuo A."/>
            <person name="Salamov A."/>
            <person name="Ahrendt S.R."/>
            <person name="Lipzen A."/>
            <person name="Sullivan W."/>
            <person name="Andreopoulos W.B."/>
            <person name="Clum A."/>
            <person name="Lindquist E."/>
            <person name="Daum C."/>
            <person name="Ramamoorthy G.K."/>
            <person name="Gryganskyi A."/>
            <person name="Culley D."/>
            <person name="Magnuson J.K."/>
            <person name="James T.Y."/>
            <person name="O'Malley M.A."/>
            <person name="Stajich J.E."/>
            <person name="Spatafora J.W."/>
            <person name="Visel A."/>
            <person name="Grigoriev I.V."/>
        </authorList>
    </citation>
    <scope>NUCLEOTIDE SEQUENCE [LARGE SCALE GENOMIC DNA]</scope>
    <source>
        <strain evidence="2 3">62-1032</strain>
    </source>
</reference>
<feature type="region of interest" description="Disordered" evidence="1">
    <location>
        <begin position="117"/>
        <end position="196"/>
    </location>
</feature>
<organism evidence="2 3">
    <name type="scientific">Leucosporidium creatinivorum</name>
    <dbReference type="NCBI Taxonomy" id="106004"/>
    <lineage>
        <taxon>Eukaryota</taxon>
        <taxon>Fungi</taxon>
        <taxon>Dikarya</taxon>
        <taxon>Basidiomycota</taxon>
        <taxon>Pucciniomycotina</taxon>
        <taxon>Microbotryomycetes</taxon>
        <taxon>Leucosporidiales</taxon>
        <taxon>Leucosporidium</taxon>
    </lineage>
</organism>
<evidence type="ECO:0000313" key="3">
    <source>
        <dbReference type="Proteomes" id="UP000193467"/>
    </source>
</evidence>
<gene>
    <name evidence="2" type="ORF">BCR35DRAFT_327739</name>
</gene>
<protein>
    <submittedName>
        <fullName evidence="2">Uncharacterized protein</fullName>
    </submittedName>
</protein>
<feature type="region of interest" description="Disordered" evidence="1">
    <location>
        <begin position="209"/>
        <end position="337"/>
    </location>
</feature>
<name>A0A1Y2G521_9BASI</name>
<proteinExistence type="predicted"/>
<dbReference type="Proteomes" id="UP000193467">
    <property type="component" value="Unassembled WGS sequence"/>
</dbReference>
<dbReference type="InParanoid" id="A0A1Y2G521"/>
<feature type="compositionally biased region" description="Low complexity" evidence="1">
    <location>
        <begin position="145"/>
        <end position="156"/>
    </location>
</feature>
<keyword evidence="3" id="KW-1185">Reference proteome</keyword>
<evidence type="ECO:0000256" key="1">
    <source>
        <dbReference type="SAM" id="MobiDB-lite"/>
    </source>
</evidence>